<dbReference type="EnsemblMetazoa" id="AALB004043-RA">
    <property type="protein sequence ID" value="AALB004043-PA"/>
    <property type="gene ID" value="AALB004043"/>
</dbReference>
<evidence type="ECO:0000313" key="2">
    <source>
        <dbReference type="Proteomes" id="UP000069272"/>
    </source>
</evidence>
<dbReference type="VEuPathDB" id="VectorBase:AALB004043"/>
<proteinExistence type="predicted"/>
<reference evidence="1" key="2">
    <citation type="submission" date="2022-08" db="UniProtKB">
        <authorList>
            <consortium name="EnsemblMetazoa"/>
        </authorList>
    </citation>
    <scope>IDENTIFICATION</scope>
    <source>
        <strain evidence="1">STECLA/ALBI9_A</strain>
    </source>
</reference>
<sequence>MLASENQETRQMDVTGIVYMLHESLKQGIGLEQVLERESEQGLVQVSEQVSEQGLVQESERVSELESEQELVLSVDRSLREYMDRLAHTV</sequence>
<accession>A0A182FC09</accession>
<keyword evidence="2" id="KW-1185">Reference proteome</keyword>
<dbReference type="AlphaFoldDB" id="A0A182FC09"/>
<name>A0A182FC09_ANOAL</name>
<organism evidence="1 2">
    <name type="scientific">Anopheles albimanus</name>
    <name type="common">New world malaria mosquito</name>
    <dbReference type="NCBI Taxonomy" id="7167"/>
    <lineage>
        <taxon>Eukaryota</taxon>
        <taxon>Metazoa</taxon>
        <taxon>Ecdysozoa</taxon>
        <taxon>Arthropoda</taxon>
        <taxon>Hexapoda</taxon>
        <taxon>Insecta</taxon>
        <taxon>Pterygota</taxon>
        <taxon>Neoptera</taxon>
        <taxon>Endopterygota</taxon>
        <taxon>Diptera</taxon>
        <taxon>Nematocera</taxon>
        <taxon>Culicoidea</taxon>
        <taxon>Culicidae</taxon>
        <taxon>Anophelinae</taxon>
        <taxon>Anopheles</taxon>
    </lineage>
</organism>
<reference evidence="1 2" key="1">
    <citation type="journal article" date="2017" name="G3 (Bethesda)">
        <title>The Physical Genome Mapping of Anopheles albimanus Corrected Scaffold Misassemblies and Identified Interarm Rearrangements in Genus Anopheles.</title>
        <authorList>
            <person name="Artemov G.N."/>
            <person name="Peery A.N."/>
            <person name="Jiang X."/>
            <person name="Tu Z."/>
            <person name="Stegniy V.N."/>
            <person name="Sharakhova M.V."/>
            <person name="Sharakhov I.V."/>
        </authorList>
    </citation>
    <scope>NUCLEOTIDE SEQUENCE [LARGE SCALE GENOMIC DNA]</scope>
    <source>
        <strain evidence="1 2">ALBI9_A</strain>
    </source>
</reference>
<dbReference type="Proteomes" id="UP000069272">
    <property type="component" value="Chromosome 3R"/>
</dbReference>
<evidence type="ECO:0000313" key="1">
    <source>
        <dbReference type="EnsemblMetazoa" id="AALB004043-PA"/>
    </source>
</evidence>
<protein>
    <submittedName>
        <fullName evidence="1">Uncharacterized protein</fullName>
    </submittedName>
</protein>